<accession>A0A1L0C2I0</accession>
<dbReference type="Proteomes" id="UP000182334">
    <property type="component" value="Chromosome VII"/>
</dbReference>
<feature type="transmembrane region" description="Helical" evidence="6">
    <location>
        <begin position="450"/>
        <end position="470"/>
    </location>
</feature>
<dbReference type="GO" id="GO:0015297">
    <property type="term" value="F:antiporter activity"/>
    <property type="evidence" value="ECO:0007669"/>
    <property type="project" value="InterPro"/>
</dbReference>
<proteinExistence type="inferred from homology"/>
<feature type="transmembrane region" description="Helical" evidence="6">
    <location>
        <begin position="390"/>
        <end position="411"/>
    </location>
</feature>
<organism evidence="7 8">
    <name type="scientific">Sungouiella intermedia</name>
    <dbReference type="NCBI Taxonomy" id="45354"/>
    <lineage>
        <taxon>Eukaryota</taxon>
        <taxon>Fungi</taxon>
        <taxon>Dikarya</taxon>
        <taxon>Ascomycota</taxon>
        <taxon>Saccharomycotina</taxon>
        <taxon>Pichiomycetes</taxon>
        <taxon>Metschnikowiaceae</taxon>
        <taxon>Sungouiella</taxon>
    </lineage>
</organism>
<keyword evidence="4 6" id="KW-1133">Transmembrane helix</keyword>
<feature type="transmembrane region" description="Helical" evidence="6">
    <location>
        <begin position="350"/>
        <end position="370"/>
    </location>
</feature>
<feature type="transmembrane region" description="Helical" evidence="6">
    <location>
        <begin position="309"/>
        <end position="329"/>
    </location>
</feature>
<reference evidence="7 8" key="1">
    <citation type="submission" date="2016-10" db="EMBL/GenBank/DDBJ databases">
        <authorList>
            <person name="de Groot N.N."/>
        </authorList>
    </citation>
    <scope>NUCLEOTIDE SEQUENCE [LARGE SCALE GENOMIC DNA]</scope>
    <source>
        <strain evidence="7 8">CBS 141442</strain>
    </source>
</reference>
<sequence length="486" mass="53514">MEIDNKSTNEANTLTACITRQDYGSVESEIIFKTESEETYWDQIIFLGRNSAPLIVTLFLQYSITVFAIFSVGQLGKEELAAVSLATITYNVGNSIFNGMATSLDTFCAQAYGSGNHRLVGMYFQRGTAMIMVTSIPVIIFWCFSASVLQFIVPQKDLLILAQRYLRYLSFGAPGYILFETGKRFLQCQGIYTAAQYSLFLVVPINIGLNVLLVWSKTYGIGFVGAPISIAISYWTMSVFLFLYVLLIDGKKCWFGLELKGAFNLREWTSMFSLAMNGTAMLLSEFIAFEVLTLTASKFGTTALAAQSIASTTATLAFQIPFGVSIALSTKIADRVGLQDISAVRKLNKVTYLVSVFVGILDTCILLGLRTVIAGCFTTDKEVVNLGLKLLAILGINQLYDCPNVILAGCLRGQGRQAIGSRLNLIIYYLIALPMALLLAFTFGFKLYGLWVGLGIGIFVLAASELYYVLHSNWISILDAGRRRLM</sequence>
<evidence type="ECO:0000256" key="1">
    <source>
        <dbReference type="ARBA" id="ARBA00004141"/>
    </source>
</evidence>
<dbReference type="PANTHER" id="PTHR11206">
    <property type="entry name" value="MULTIDRUG RESISTANCE PROTEIN"/>
    <property type="match status" value="1"/>
</dbReference>
<feature type="transmembrane region" description="Helical" evidence="6">
    <location>
        <begin position="423"/>
        <end position="444"/>
    </location>
</feature>
<dbReference type="EMBL" id="LT635762">
    <property type="protein sequence ID" value="SGZ57783.1"/>
    <property type="molecule type" value="Genomic_DNA"/>
</dbReference>
<evidence type="ECO:0000256" key="6">
    <source>
        <dbReference type="SAM" id="Phobius"/>
    </source>
</evidence>
<dbReference type="GO" id="GO:0042910">
    <property type="term" value="F:xenobiotic transmembrane transporter activity"/>
    <property type="evidence" value="ECO:0007669"/>
    <property type="project" value="InterPro"/>
</dbReference>
<dbReference type="STRING" id="45354.A0A1L0C2I0"/>
<feature type="transmembrane region" description="Helical" evidence="6">
    <location>
        <begin position="51"/>
        <end position="70"/>
    </location>
</feature>
<feature type="transmembrane region" description="Helical" evidence="6">
    <location>
        <begin position="194"/>
        <end position="215"/>
    </location>
</feature>
<feature type="transmembrane region" description="Helical" evidence="6">
    <location>
        <begin position="268"/>
        <end position="289"/>
    </location>
</feature>
<dbReference type="InterPro" id="IPR002528">
    <property type="entry name" value="MATE_fam"/>
</dbReference>
<keyword evidence="5 6" id="KW-0472">Membrane</keyword>
<evidence type="ECO:0000256" key="5">
    <source>
        <dbReference type="ARBA" id="ARBA00023136"/>
    </source>
</evidence>
<name>A0A1L0C2I0_9ASCO</name>
<evidence type="ECO:0000313" key="8">
    <source>
        <dbReference type="Proteomes" id="UP000182334"/>
    </source>
</evidence>
<comment type="similarity">
    <text evidence="2">Belongs to the multi antimicrobial extrusion (MATE) (TC 2.A.66.1) family.</text>
</comment>
<evidence type="ECO:0000256" key="2">
    <source>
        <dbReference type="ARBA" id="ARBA00010199"/>
    </source>
</evidence>
<dbReference type="NCBIfam" id="TIGR00797">
    <property type="entry name" value="matE"/>
    <property type="match status" value="1"/>
</dbReference>
<feature type="transmembrane region" description="Helical" evidence="6">
    <location>
        <begin position="221"/>
        <end position="247"/>
    </location>
</feature>
<evidence type="ECO:0000313" key="7">
    <source>
        <dbReference type="EMBL" id="SGZ57783.1"/>
    </source>
</evidence>
<dbReference type="InterPro" id="IPR045069">
    <property type="entry name" value="MATE_euk"/>
</dbReference>
<dbReference type="GO" id="GO:1990961">
    <property type="term" value="P:xenobiotic detoxification by transmembrane export across the plasma membrane"/>
    <property type="evidence" value="ECO:0007669"/>
    <property type="project" value="InterPro"/>
</dbReference>
<comment type="subcellular location">
    <subcellularLocation>
        <location evidence="1">Membrane</location>
        <topology evidence="1">Multi-pass membrane protein</topology>
    </subcellularLocation>
</comment>
<keyword evidence="8" id="KW-1185">Reference proteome</keyword>
<evidence type="ECO:0000256" key="3">
    <source>
        <dbReference type="ARBA" id="ARBA00022692"/>
    </source>
</evidence>
<dbReference type="OrthoDB" id="2126698at2759"/>
<gene>
    <name evidence="7" type="ORF">SAMEA4029010_CIC11G00000002432</name>
</gene>
<protein>
    <submittedName>
        <fullName evidence="7">CIC11C00000002432</fullName>
    </submittedName>
</protein>
<dbReference type="CDD" id="cd13132">
    <property type="entry name" value="MATE_eukaryotic"/>
    <property type="match status" value="1"/>
</dbReference>
<feature type="transmembrane region" description="Helical" evidence="6">
    <location>
        <begin position="128"/>
        <end position="153"/>
    </location>
</feature>
<dbReference type="GO" id="GO:0016020">
    <property type="term" value="C:membrane"/>
    <property type="evidence" value="ECO:0007669"/>
    <property type="project" value="UniProtKB-SubCell"/>
</dbReference>
<dbReference type="Pfam" id="PF01554">
    <property type="entry name" value="MatE"/>
    <property type="match status" value="2"/>
</dbReference>
<keyword evidence="3 6" id="KW-0812">Transmembrane</keyword>
<dbReference type="AlphaFoldDB" id="A0A1L0C2I0"/>
<evidence type="ECO:0000256" key="4">
    <source>
        <dbReference type="ARBA" id="ARBA00022989"/>
    </source>
</evidence>